<dbReference type="Pfam" id="PF19276">
    <property type="entry name" value="HD_assoc_2"/>
    <property type="match status" value="1"/>
</dbReference>
<keyword evidence="3" id="KW-1185">Reference proteome</keyword>
<dbReference type="RefSeq" id="WP_095653767.1">
    <property type="nucleotide sequence ID" value="NZ_NPOA01000001.1"/>
</dbReference>
<dbReference type="SMART" id="SM00471">
    <property type="entry name" value="HDc"/>
    <property type="match status" value="1"/>
</dbReference>
<dbReference type="Pfam" id="PF01966">
    <property type="entry name" value="HD"/>
    <property type="match status" value="1"/>
</dbReference>
<dbReference type="InterPro" id="IPR003607">
    <property type="entry name" value="HD/PDEase_dom"/>
</dbReference>
<protein>
    <recommendedName>
        <fullName evidence="1">HD domain-containing protein</fullName>
    </recommendedName>
</protein>
<dbReference type="PANTHER" id="PTHR11373">
    <property type="entry name" value="DEOXYNUCLEOSIDE TRIPHOSPHATE TRIPHOSPHOHYDROLASE"/>
    <property type="match status" value="1"/>
</dbReference>
<evidence type="ECO:0000259" key="1">
    <source>
        <dbReference type="PROSITE" id="PS51831"/>
    </source>
</evidence>
<sequence length="439" mass="52596">MAYKDEQLNEEKVFKDPVHRYVHVKDRVIWDLIATPEFQRLRRIKQLGTTNYTFHGAEHSRFNHSLGVYEIVRRIIYNFQDRPHWNNDERLLCLCAALLHDLGHGPFSHSFEKVFKLDHEYFTQAIILGDTYINKILERVASGFAQKVADVIAKTYEDKLVVSLISSQIDADRMDYLQRDAYFTGVSYGHFDMERILRVMRPIEDQVVIKSTGMHAVEDYIMSRYQMYWQVYFHPVTRSAEVILSKILHRAKYLYETNDFKFKLKPTHFISFFKGKVALDEYLKLDESIVHYYFQLWQEEDDSILRDLCERFMNRRLFKYVEFNPNLQMNEWMELYRLFQKANIDPEYYLVVDSSSDLPYDFYRPGEEEERLPIHLLMPNNELKELSRHSDIVESISGRKRTDHKLYFPNDLLNDIKDENIKNRIKAILYGRGEIKNVK</sequence>
<dbReference type="InterPro" id="IPR050135">
    <property type="entry name" value="dGTPase-like"/>
</dbReference>
<dbReference type="InterPro" id="IPR006674">
    <property type="entry name" value="HD_domain"/>
</dbReference>
<comment type="caution">
    <text evidence="2">The sequence shown here is derived from an EMBL/GenBank/DDBJ whole genome shotgun (WGS) entry which is preliminary data.</text>
</comment>
<dbReference type="Gene3D" id="1.10.3210.10">
    <property type="entry name" value="Hypothetical protein af1432"/>
    <property type="match status" value="1"/>
</dbReference>
<dbReference type="FunFam" id="1.10.3210.10:FF:000014">
    <property type="entry name" value="HD domain-containing protein"/>
    <property type="match status" value="1"/>
</dbReference>
<dbReference type="InterPro" id="IPR045509">
    <property type="entry name" value="HD_assoc_2"/>
</dbReference>
<feature type="domain" description="HD" evidence="1">
    <location>
        <begin position="61"/>
        <end position="177"/>
    </location>
</feature>
<dbReference type="AlphaFoldDB" id="A0A2A2IJ34"/>
<evidence type="ECO:0000313" key="3">
    <source>
        <dbReference type="Proteomes" id="UP000218887"/>
    </source>
</evidence>
<dbReference type="OrthoDB" id="9803619at2"/>
<name>A0A2A2IJ34_9BACI</name>
<dbReference type="GO" id="GO:0008832">
    <property type="term" value="F:dGTPase activity"/>
    <property type="evidence" value="ECO:0007669"/>
    <property type="project" value="TreeGrafter"/>
</dbReference>
<proteinExistence type="predicted"/>
<evidence type="ECO:0000313" key="2">
    <source>
        <dbReference type="EMBL" id="PAV31398.1"/>
    </source>
</evidence>
<accession>A0A2A2IJ34</accession>
<dbReference type="PROSITE" id="PS51831">
    <property type="entry name" value="HD"/>
    <property type="match status" value="1"/>
</dbReference>
<gene>
    <name evidence="2" type="ORF">CIL05_01715</name>
</gene>
<dbReference type="CDD" id="cd00077">
    <property type="entry name" value="HDc"/>
    <property type="match status" value="1"/>
</dbReference>
<reference evidence="2 3" key="1">
    <citation type="submission" date="2017-08" db="EMBL/GenBank/DDBJ databases">
        <title>Virgibacillus indicus sp. nov. and Virgibacillus profoundi sp. nov, two moderately halophilic bacteria isolated from marine sediment by using the Microfluidic Streak Plate.</title>
        <authorList>
            <person name="Xu B."/>
            <person name="Hu B."/>
            <person name="Wang J."/>
            <person name="Zhu Y."/>
            <person name="Huang L."/>
            <person name="Du W."/>
            <person name="Huang Y."/>
        </authorList>
    </citation>
    <scope>NUCLEOTIDE SEQUENCE [LARGE SCALE GENOMIC DNA]</scope>
    <source>
        <strain evidence="2 3">IO3-P3-H5</strain>
    </source>
</reference>
<dbReference type="SUPFAM" id="SSF109604">
    <property type="entry name" value="HD-domain/PDEase-like"/>
    <property type="match status" value="1"/>
</dbReference>
<dbReference type="EMBL" id="NPOA01000001">
    <property type="protein sequence ID" value="PAV31398.1"/>
    <property type="molecule type" value="Genomic_DNA"/>
</dbReference>
<dbReference type="Proteomes" id="UP000218887">
    <property type="component" value="Unassembled WGS sequence"/>
</dbReference>
<dbReference type="GO" id="GO:0006203">
    <property type="term" value="P:dGTP catabolic process"/>
    <property type="evidence" value="ECO:0007669"/>
    <property type="project" value="TreeGrafter"/>
</dbReference>
<organism evidence="2 3">
    <name type="scientific">Virgibacillus profundi</name>
    <dbReference type="NCBI Taxonomy" id="2024555"/>
    <lineage>
        <taxon>Bacteria</taxon>
        <taxon>Bacillati</taxon>
        <taxon>Bacillota</taxon>
        <taxon>Bacilli</taxon>
        <taxon>Bacillales</taxon>
        <taxon>Bacillaceae</taxon>
        <taxon>Virgibacillus</taxon>
    </lineage>
</organism>
<dbReference type="PANTHER" id="PTHR11373:SF4">
    <property type="entry name" value="DEOXYNUCLEOSIDE TRIPHOSPHATE TRIPHOSPHOHYDROLASE SAMHD1"/>
    <property type="match status" value="1"/>
</dbReference>